<dbReference type="AlphaFoldDB" id="A0A0A8ZSV3"/>
<accession>A0A0A8ZSV3</accession>
<sequence length="33" mass="3680">MGIHPGDLSAFDCEITYDCLHALTMLVTIIEEQ</sequence>
<proteinExistence type="predicted"/>
<evidence type="ECO:0000313" key="1">
    <source>
        <dbReference type="EMBL" id="JAD37907.1"/>
    </source>
</evidence>
<name>A0A0A8ZSV3_ARUDO</name>
<organism evidence="1">
    <name type="scientific">Arundo donax</name>
    <name type="common">Giant reed</name>
    <name type="synonym">Donax arundinaceus</name>
    <dbReference type="NCBI Taxonomy" id="35708"/>
    <lineage>
        <taxon>Eukaryota</taxon>
        <taxon>Viridiplantae</taxon>
        <taxon>Streptophyta</taxon>
        <taxon>Embryophyta</taxon>
        <taxon>Tracheophyta</taxon>
        <taxon>Spermatophyta</taxon>
        <taxon>Magnoliopsida</taxon>
        <taxon>Liliopsida</taxon>
        <taxon>Poales</taxon>
        <taxon>Poaceae</taxon>
        <taxon>PACMAD clade</taxon>
        <taxon>Arundinoideae</taxon>
        <taxon>Arundineae</taxon>
        <taxon>Arundo</taxon>
    </lineage>
</organism>
<reference evidence="1" key="2">
    <citation type="journal article" date="2015" name="Data Brief">
        <title>Shoot transcriptome of the giant reed, Arundo donax.</title>
        <authorList>
            <person name="Barrero R.A."/>
            <person name="Guerrero F.D."/>
            <person name="Moolhuijzen P."/>
            <person name="Goolsby J.A."/>
            <person name="Tidwell J."/>
            <person name="Bellgard S.E."/>
            <person name="Bellgard M.I."/>
        </authorList>
    </citation>
    <scope>NUCLEOTIDE SEQUENCE</scope>
    <source>
        <tissue evidence="1">Shoot tissue taken approximately 20 cm above the soil surface</tissue>
    </source>
</reference>
<protein>
    <submittedName>
        <fullName evidence="1">Uncharacterized protein</fullName>
    </submittedName>
</protein>
<reference evidence="1" key="1">
    <citation type="submission" date="2014-09" db="EMBL/GenBank/DDBJ databases">
        <authorList>
            <person name="Magalhaes I.L.F."/>
            <person name="Oliveira U."/>
            <person name="Santos F.R."/>
            <person name="Vidigal T.H.D.A."/>
            <person name="Brescovit A.D."/>
            <person name="Santos A.J."/>
        </authorList>
    </citation>
    <scope>NUCLEOTIDE SEQUENCE</scope>
    <source>
        <tissue evidence="1">Shoot tissue taken approximately 20 cm above the soil surface</tissue>
    </source>
</reference>
<dbReference type="EMBL" id="GBRH01259988">
    <property type="protein sequence ID" value="JAD37907.1"/>
    <property type="molecule type" value="Transcribed_RNA"/>
</dbReference>